<keyword evidence="3" id="KW-1185">Reference proteome</keyword>
<dbReference type="Proteomes" id="UP000011713">
    <property type="component" value="Unassembled WGS sequence"/>
</dbReference>
<proteinExistence type="predicted"/>
<dbReference type="EMBL" id="JH598116">
    <property type="status" value="NOT_ANNOTATED_CDS"/>
    <property type="molecule type" value="Genomic_DNA"/>
</dbReference>
<dbReference type="VEuPathDB" id="FungiDB:HpaG803791"/>
<feature type="region of interest" description="Disordered" evidence="1">
    <location>
        <begin position="36"/>
        <end position="84"/>
    </location>
</feature>
<sequence>MALKDARKVVLPLTQPFCYAVVHNGTARGVELKLERREERERNEHDEGAERTGEETVAVDLEREHDGAEDDEIGEHDRRCHGDDEAVVTNRYTVTSLHEDDLADHFVSTYSLSIRVVTPM</sequence>
<dbReference type="InParanoid" id="M4BBX6"/>
<reference evidence="3" key="1">
    <citation type="journal article" date="2010" name="Science">
        <title>Signatures of adaptation to obligate biotrophy in the Hyaloperonospora arabidopsidis genome.</title>
        <authorList>
            <person name="Baxter L."/>
            <person name="Tripathy S."/>
            <person name="Ishaque N."/>
            <person name="Boot N."/>
            <person name="Cabral A."/>
            <person name="Kemen E."/>
            <person name="Thines M."/>
            <person name="Ah-Fong A."/>
            <person name="Anderson R."/>
            <person name="Badejoko W."/>
            <person name="Bittner-Eddy P."/>
            <person name="Boore J.L."/>
            <person name="Chibucos M.C."/>
            <person name="Coates M."/>
            <person name="Dehal P."/>
            <person name="Delehaunty K."/>
            <person name="Dong S."/>
            <person name="Downton P."/>
            <person name="Dumas B."/>
            <person name="Fabro G."/>
            <person name="Fronick C."/>
            <person name="Fuerstenberg S.I."/>
            <person name="Fulton L."/>
            <person name="Gaulin E."/>
            <person name="Govers F."/>
            <person name="Hughes L."/>
            <person name="Humphray S."/>
            <person name="Jiang R.H."/>
            <person name="Judelson H."/>
            <person name="Kamoun S."/>
            <person name="Kyung K."/>
            <person name="Meijer H."/>
            <person name="Minx P."/>
            <person name="Morris P."/>
            <person name="Nelson J."/>
            <person name="Phuntumart V."/>
            <person name="Qutob D."/>
            <person name="Rehmany A."/>
            <person name="Rougon-Cardoso A."/>
            <person name="Ryden P."/>
            <person name="Torto-Alalibo T."/>
            <person name="Studholme D."/>
            <person name="Wang Y."/>
            <person name="Win J."/>
            <person name="Wood J."/>
            <person name="Clifton S.W."/>
            <person name="Rogers J."/>
            <person name="Van den Ackerveken G."/>
            <person name="Jones J.D."/>
            <person name="McDowell J.M."/>
            <person name="Beynon J."/>
            <person name="Tyler B.M."/>
        </authorList>
    </citation>
    <scope>NUCLEOTIDE SEQUENCE [LARGE SCALE GENOMIC DNA]</scope>
    <source>
        <strain evidence="3">Emoy2</strain>
    </source>
</reference>
<organism evidence="2 3">
    <name type="scientific">Hyaloperonospora arabidopsidis (strain Emoy2)</name>
    <name type="common">Downy mildew agent</name>
    <name type="synonym">Peronospora arabidopsidis</name>
    <dbReference type="NCBI Taxonomy" id="559515"/>
    <lineage>
        <taxon>Eukaryota</taxon>
        <taxon>Sar</taxon>
        <taxon>Stramenopiles</taxon>
        <taxon>Oomycota</taxon>
        <taxon>Peronosporomycetes</taxon>
        <taxon>Peronosporales</taxon>
        <taxon>Peronosporaceae</taxon>
        <taxon>Hyaloperonospora</taxon>
    </lineage>
</organism>
<evidence type="ECO:0000313" key="2">
    <source>
        <dbReference type="EnsemblProtists" id="HpaP803791"/>
    </source>
</evidence>
<evidence type="ECO:0000256" key="1">
    <source>
        <dbReference type="SAM" id="MobiDB-lite"/>
    </source>
</evidence>
<name>M4BBX6_HYAAE</name>
<feature type="compositionally biased region" description="Basic and acidic residues" evidence="1">
    <location>
        <begin position="36"/>
        <end position="66"/>
    </location>
</feature>
<evidence type="ECO:0000313" key="3">
    <source>
        <dbReference type="Proteomes" id="UP000011713"/>
    </source>
</evidence>
<dbReference type="HOGENOM" id="CLU_2054207_0_0_1"/>
<dbReference type="EnsemblProtists" id="HpaT803791">
    <property type="protein sequence ID" value="HpaP803791"/>
    <property type="gene ID" value="HpaG803791"/>
</dbReference>
<accession>M4BBX6</accession>
<dbReference type="AlphaFoldDB" id="M4BBX6"/>
<protein>
    <submittedName>
        <fullName evidence="2">Uncharacterized protein</fullName>
    </submittedName>
</protein>
<feature type="compositionally biased region" description="Basic and acidic residues" evidence="1">
    <location>
        <begin position="75"/>
        <end position="84"/>
    </location>
</feature>
<reference evidence="2" key="2">
    <citation type="submission" date="2015-06" db="UniProtKB">
        <authorList>
            <consortium name="EnsemblProtists"/>
        </authorList>
    </citation>
    <scope>IDENTIFICATION</scope>
    <source>
        <strain evidence="2">Emoy2</strain>
    </source>
</reference>